<dbReference type="AlphaFoldDB" id="A0A0A0ERK9"/>
<comment type="caution">
    <text evidence="2">The sequence shown here is derived from an EMBL/GenBank/DDBJ whole genome shotgun (WGS) entry which is preliminary data.</text>
</comment>
<name>A0A0A0ERK9_9GAMM</name>
<evidence type="ECO:0000313" key="3">
    <source>
        <dbReference type="Proteomes" id="UP000030017"/>
    </source>
</evidence>
<dbReference type="EMBL" id="AVPS01000001">
    <property type="protein sequence ID" value="KGM52835.1"/>
    <property type="molecule type" value="Genomic_DNA"/>
</dbReference>
<evidence type="ECO:0000313" key="2">
    <source>
        <dbReference type="EMBL" id="KGM52835.1"/>
    </source>
</evidence>
<accession>A0A0A0ERK9</accession>
<keyword evidence="3" id="KW-1185">Reference proteome</keyword>
<protein>
    <submittedName>
        <fullName evidence="2">Uncharacterized protein</fullName>
    </submittedName>
</protein>
<reference evidence="2 3" key="1">
    <citation type="submission" date="2013-08" db="EMBL/GenBank/DDBJ databases">
        <title>Genome sequencing of Lysobacter.</title>
        <authorList>
            <person name="Zhang S."/>
            <person name="Wang G."/>
        </authorList>
    </citation>
    <scope>NUCLEOTIDE SEQUENCE [LARGE SCALE GENOMIC DNA]</scope>
    <source>
        <strain evidence="2 3">Ko07</strain>
    </source>
</reference>
<feature type="region of interest" description="Disordered" evidence="1">
    <location>
        <begin position="1"/>
        <end position="59"/>
    </location>
</feature>
<organism evidence="2 3">
    <name type="scientific">Lysobacter concretionis Ko07 = DSM 16239</name>
    <dbReference type="NCBI Taxonomy" id="1122185"/>
    <lineage>
        <taxon>Bacteria</taxon>
        <taxon>Pseudomonadati</taxon>
        <taxon>Pseudomonadota</taxon>
        <taxon>Gammaproteobacteria</taxon>
        <taxon>Lysobacterales</taxon>
        <taxon>Lysobacteraceae</taxon>
        <taxon>Novilysobacter</taxon>
    </lineage>
</organism>
<evidence type="ECO:0000256" key="1">
    <source>
        <dbReference type="SAM" id="MobiDB-lite"/>
    </source>
</evidence>
<feature type="compositionally biased region" description="Acidic residues" evidence="1">
    <location>
        <begin position="22"/>
        <end position="59"/>
    </location>
</feature>
<gene>
    <name evidence="2" type="ORF">N792_00925</name>
</gene>
<dbReference type="STRING" id="1122185.N792_00925"/>
<dbReference type="Proteomes" id="UP000030017">
    <property type="component" value="Unassembled WGS sequence"/>
</dbReference>
<proteinExistence type="predicted"/>
<sequence>MLAGCGNSGPLVMPDAVPAADTDAESDIDADQLLPVDDDAPEPDAIPDDVDPGADDGNG</sequence>